<dbReference type="SUPFAM" id="SSF52540">
    <property type="entry name" value="P-loop containing nucleoside triphosphate hydrolases"/>
    <property type="match status" value="1"/>
</dbReference>
<sequence length="332" mass="34811">MIEVKGLTKRYGEVTAVNGLTFTVRPGLVTGFLGPNGAGKSTTLRMILGLNRPTSGSATIGGRPFVRHRAGLRHAGALLDAGDVHGGRSAAAHLWALARGNGLPRRRVGEVLREVGLEGVARRRVGGFSLGMRQRLGIAAALLGDPPVLLFDEPVNGLDPEGVRWVRGLFRRLAAEGRTVLVSSHLMSEMEHTADRLVVIGRGELIADESVADFAARGTGASVTVRTPDPAELAAVLVEAGARVRHDRASAGAGVLTVTGLSADRVGELAFERRIPLYELAPRAASLEQAFMELTAAHADHRTSALKAGGQAGWRDDGSSAASRSGARKEGV</sequence>
<organism evidence="7 8">
    <name type="scientific">Nonomuraea composti</name>
    <dbReference type="NCBI Taxonomy" id="2720023"/>
    <lineage>
        <taxon>Bacteria</taxon>
        <taxon>Bacillati</taxon>
        <taxon>Actinomycetota</taxon>
        <taxon>Actinomycetes</taxon>
        <taxon>Streptosporangiales</taxon>
        <taxon>Streptosporangiaceae</taxon>
        <taxon>Nonomuraea</taxon>
    </lineage>
</organism>
<dbReference type="InterPro" id="IPR003439">
    <property type="entry name" value="ABC_transporter-like_ATP-bd"/>
</dbReference>
<name>A0ABX1BC56_9ACTN</name>
<dbReference type="InterPro" id="IPR027417">
    <property type="entry name" value="P-loop_NTPase"/>
</dbReference>
<protein>
    <submittedName>
        <fullName evidence="7">ATP-binding cassette domain-containing protein</fullName>
    </submittedName>
</protein>
<dbReference type="EMBL" id="JAATEP010000016">
    <property type="protein sequence ID" value="NJP92458.1"/>
    <property type="molecule type" value="Genomic_DNA"/>
</dbReference>
<dbReference type="InterPro" id="IPR017871">
    <property type="entry name" value="ABC_transporter-like_CS"/>
</dbReference>
<dbReference type="Gene3D" id="3.40.50.300">
    <property type="entry name" value="P-loop containing nucleotide triphosphate hydrolases"/>
    <property type="match status" value="1"/>
</dbReference>
<proteinExistence type="inferred from homology"/>
<keyword evidence="8" id="KW-1185">Reference proteome</keyword>
<feature type="region of interest" description="Disordered" evidence="5">
    <location>
        <begin position="305"/>
        <end position="332"/>
    </location>
</feature>
<dbReference type="RefSeq" id="WP_168011659.1">
    <property type="nucleotide sequence ID" value="NZ_JAATEP010000016.1"/>
</dbReference>
<feature type="domain" description="ABC transporter" evidence="6">
    <location>
        <begin position="2"/>
        <end position="227"/>
    </location>
</feature>
<evidence type="ECO:0000256" key="4">
    <source>
        <dbReference type="ARBA" id="ARBA00022840"/>
    </source>
</evidence>
<evidence type="ECO:0000256" key="1">
    <source>
        <dbReference type="ARBA" id="ARBA00005417"/>
    </source>
</evidence>
<evidence type="ECO:0000313" key="8">
    <source>
        <dbReference type="Proteomes" id="UP000696294"/>
    </source>
</evidence>
<evidence type="ECO:0000259" key="6">
    <source>
        <dbReference type="PROSITE" id="PS50893"/>
    </source>
</evidence>
<dbReference type="GO" id="GO:0005524">
    <property type="term" value="F:ATP binding"/>
    <property type="evidence" value="ECO:0007669"/>
    <property type="project" value="UniProtKB-KW"/>
</dbReference>
<dbReference type="Pfam" id="PF00005">
    <property type="entry name" value="ABC_tran"/>
    <property type="match status" value="1"/>
</dbReference>
<evidence type="ECO:0000256" key="2">
    <source>
        <dbReference type="ARBA" id="ARBA00022448"/>
    </source>
</evidence>
<keyword evidence="4 7" id="KW-0067">ATP-binding</keyword>
<evidence type="ECO:0000256" key="3">
    <source>
        <dbReference type="ARBA" id="ARBA00022741"/>
    </source>
</evidence>
<dbReference type="InterPro" id="IPR003593">
    <property type="entry name" value="AAA+_ATPase"/>
</dbReference>
<keyword evidence="3" id="KW-0547">Nucleotide-binding</keyword>
<dbReference type="PANTHER" id="PTHR43335:SF4">
    <property type="entry name" value="ABC TRANSPORTER, ATP-BINDING PROTEIN"/>
    <property type="match status" value="1"/>
</dbReference>
<comment type="similarity">
    <text evidence="1">Belongs to the ABC transporter superfamily.</text>
</comment>
<accession>A0ABX1BC56</accession>
<reference evidence="7 8" key="1">
    <citation type="submission" date="2020-03" db="EMBL/GenBank/DDBJ databases">
        <title>WGS of actinomycetes isolated from Thailand.</title>
        <authorList>
            <person name="Thawai C."/>
        </authorList>
    </citation>
    <scope>NUCLEOTIDE SEQUENCE [LARGE SCALE GENOMIC DNA]</scope>
    <source>
        <strain evidence="7 8">FMUSA5-5</strain>
    </source>
</reference>
<dbReference type="Proteomes" id="UP000696294">
    <property type="component" value="Unassembled WGS sequence"/>
</dbReference>
<keyword evidence="2" id="KW-0813">Transport</keyword>
<dbReference type="PANTHER" id="PTHR43335">
    <property type="entry name" value="ABC TRANSPORTER, ATP-BINDING PROTEIN"/>
    <property type="match status" value="1"/>
</dbReference>
<evidence type="ECO:0000256" key="5">
    <source>
        <dbReference type="SAM" id="MobiDB-lite"/>
    </source>
</evidence>
<evidence type="ECO:0000313" key="7">
    <source>
        <dbReference type="EMBL" id="NJP92458.1"/>
    </source>
</evidence>
<dbReference type="PROSITE" id="PS00211">
    <property type="entry name" value="ABC_TRANSPORTER_1"/>
    <property type="match status" value="1"/>
</dbReference>
<dbReference type="SMART" id="SM00382">
    <property type="entry name" value="AAA"/>
    <property type="match status" value="1"/>
</dbReference>
<gene>
    <name evidence="7" type="ORF">HCN51_23805</name>
</gene>
<dbReference type="PROSITE" id="PS50893">
    <property type="entry name" value="ABC_TRANSPORTER_2"/>
    <property type="match status" value="1"/>
</dbReference>
<comment type="caution">
    <text evidence="7">The sequence shown here is derived from an EMBL/GenBank/DDBJ whole genome shotgun (WGS) entry which is preliminary data.</text>
</comment>